<evidence type="ECO:0000313" key="2">
    <source>
        <dbReference type="EMBL" id="KEQ92432.1"/>
    </source>
</evidence>
<keyword evidence="3" id="KW-1185">Reference proteome</keyword>
<dbReference type="EMBL" id="KL584770">
    <property type="protein sequence ID" value="KEQ92432.1"/>
    <property type="molecule type" value="Genomic_DNA"/>
</dbReference>
<evidence type="ECO:0000256" key="1">
    <source>
        <dbReference type="SAM" id="MobiDB-lite"/>
    </source>
</evidence>
<name>A0A074YE82_AURSE</name>
<feature type="compositionally biased region" description="Low complexity" evidence="1">
    <location>
        <begin position="335"/>
        <end position="346"/>
    </location>
</feature>
<feature type="region of interest" description="Disordered" evidence="1">
    <location>
        <begin position="261"/>
        <end position="294"/>
    </location>
</feature>
<evidence type="ECO:0000313" key="3">
    <source>
        <dbReference type="Proteomes" id="UP000030641"/>
    </source>
</evidence>
<dbReference type="GeneID" id="25371278"/>
<protein>
    <submittedName>
        <fullName evidence="2">Uncharacterized protein</fullName>
    </submittedName>
</protein>
<dbReference type="HOGENOM" id="CLU_739627_0_0_1"/>
<sequence>MAQHDSSKAASDFALEMRGDFQTCLINKNDIINAAAAMSMGIVSIRAIGFSVNEVSMADQLFSINYGGATRTSSLPATVIFRVFKYAPRAVACAYDDKERTKLVTPRMAQALFVLLYFFDRAEQKLNLLVAFGVNSSHDDFIYLYRALWLMALNLQNSNLITCITSNVKAMGVTGPINVILLCRVVFPPDGQFPVTEVPAQPLRQHLKQMLLDHCWNIENLPDDAAQELCDNKPLILRRYTGLVNFDTSDDPAFVQPEAPTLTQSEVEEDAQGVGLDAPEASHPPPPRLEIEERDSTRVSCDRCYEGHRKYRDGSSTQPCNKCRDKGDENNYIFGPQQNVGEEGQQQPGGTGGWYPASSVPLAIRMARNEALAP</sequence>
<gene>
    <name evidence="2" type="ORF">AUEXF2481DRAFT_7527</name>
</gene>
<proteinExistence type="predicted"/>
<dbReference type="Proteomes" id="UP000030641">
    <property type="component" value="Unassembled WGS sequence"/>
</dbReference>
<dbReference type="AlphaFoldDB" id="A0A074YE82"/>
<organism evidence="2 3">
    <name type="scientific">Aureobasidium subglaciale (strain EXF-2481)</name>
    <name type="common">Aureobasidium pullulans var. subglaciale</name>
    <dbReference type="NCBI Taxonomy" id="1043005"/>
    <lineage>
        <taxon>Eukaryota</taxon>
        <taxon>Fungi</taxon>
        <taxon>Dikarya</taxon>
        <taxon>Ascomycota</taxon>
        <taxon>Pezizomycotina</taxon>
        <taxon>Dothideomycetes</taxon>
        <taxon>Dothideomycetidae</taxon>
        <taxon>Dothideales</taxon>
        <taxon>Saccotheciaceae</taxon>
        <taxon>Aureobasidium</taxon>
    </lineage>
</organism>
<feature type="region of interest" description="Disordered" evidence="1">
    <location>
        <begin position="311"/>
        <end position="357"/>
    </location>
</feature>
<dbReference type="InParanoid" id="A0A074YE82"/>
<accession>A0A074YE82</accession>
<dbReference type="OrthoDB" id="10373992at2759"/>
<reference evidence="2 3" key="1">
    <citation type="journal article" date="2014" name="BMC Genomics">
        <title>Genome sequencing of four Aureobasidium pullulans varieties: biotechnological potential, stress tolerance, and description of new species.</title>
        <authorList>
            <person name="Gostin Ar C."/>
            <person name="Ohm R.A."/>
            <person name="Kogej T."/>
            <person name="Sonjak S."/>
            <person name="Turk M."/>
            <person name="Zajc J."/>
            <person name="Zalar P."/>
            <person name="Grube M."/>
            <person name="Sun H."/>
            <person name="Han J."/>
            <person name="Sharma A."/>
            <person name="Chiniquy J."/>
            <person name="Ngan C.Y."/>
            <person name="Lipzen A."/>
            <person name="Barry K."/>
            <person name="Grigoriev I.V."/>
            <person name="Gunde-Cimerman N."/>
        </authorList>
    </citation>
    <scope>NUCLEOTIDE SEQUENCE [LARGE SCALE GENOMIC DNA]</scope>
    <source>
        <strain evidence="2 3">EXF-2481</strain>
    </source>
</reference>
<dbReference type="RefSeq" id="XP_013340913.1">
    <property type="nucleotide sequence ID" value="XM_013485459.1"/>
</dbReference>